<reference evidence="2 3" key="1">
    <citation type="submission" date="2012-12" db="EMBL/GenBank/DDBJ databases">
        <title>Genome Assembly of Photobacterium sp. AK15.</title>
        <authorList>
            <person name="Khatri I."/>
            <person name="Vaidya B."/>
            <person name="Srinivas T.N.R."/>
            <person name="Subramanian S."/>
            <person name="Pinnaka A."/>
        </authorList>
    </citation>
    <scope>NUCLEOTIDE SEQUENCE [LARGE SCALE GENOMIC DNA]</scope>
    <source>
        <strain evidence="2 3">AK15</strain>
    </source>
</reference>
<dbReference type="PATRIC" id="fig|1056511.3.peg.1763"/>
<dbReference type="SUPFAM" id="SSF48452">
    <property type="entry name" value="TPR-like"/>
    <property type="match status" value="1"/>
</dbReference>
<evidence type="ECO:0000313" key="3">
    <source>
        <dbReference type="Proteomes" id="UP000011134"/>
    </source>
</evidence>
<keyword evidence="3" id="KW-1185">Reference proteome</keyword>
<name>L8JBM9_9GAMM</name>
<proteinExistence type="predicted"/>
<evidence type="ECO:0000313" key="2">
    <source>
        <dbReference type="EMBL" id="ELR66221.1"/>
    </source>
</evidence>
<evidence type="ECO:0000256" key="1">
    <source>
        <dbReference type="SAM" id="SignalP"/>
    </source>
</evidence>
<feature type="chain" id="PRO_5003992958" evidence="1">
    <location>
        <begin position="22"/>
        <end position="409"/>
    </location>
</feature>
<keyword evidence="1" id="KW-0732">Signal</keyword>
<dbReference type="Pfam" id="PF13432">
    <property type="entry name" value="TPR_16"/>
    <property type="match status" value="1"/>
</dbReference>
<sequence>MNLKNKICALVLVMSAFHVNAIEVSPEIYQSYQRIQNAISNSPERAIPEVIQFYKYAQNQSDTVKLLAGNLYLDNCMRLKDYPCALQRIQEIVQLELTTEQVLNFNLLGAQLSYQQSKYPLTSKFLRNWLPAAKAQLKTLMQEKSKKISSIQTQLANNYIFSAHAYLQQEKTKLAIHDVLDAMNIEQRGENDYRLLLSLYEKSEQKDKARKLLITMTKLFPTNGDYWERLGYNYLENQQAKEALKVLATAYHAEILPDRSWILLAQLYMNQSAPHKALPILERGLKEQKISDQKALYKLLTNANLLGRDHIAALKTFSEMEKHQPLTTAQMIQKAQIAFRLGKWNPARNVLTTLVDNNPDNAQWRFMLAISLYELGNYQESIKQLRLIKAPEYDVIVQQWLKQIDYLAS</sequence>
<dbReference type="EMBL" id="AMZO01000010">
    <property type="protein sequence ID" value="ELR66221.1"/>
    <property type="molecule type" value="Genomic_DNA"/>
</dbReference>
<organism evidence="2 3">
    <name type="scientific">Photobacterium marinum</name>
    <dbReference type="NCBI Taxonomy" id="1056511"/>
    <lineage>
        <taxon>Bacteria</taxon>
        <taxon>Pseudomonadati</taxon>
        <taxon>Pseudomonadota</taxon>
        <taxon>Gammaproteobacteria</taxon>
        <taxon>Vibrionales</taxon>
        <taxon>Vibrionaceae</taxon>
        <taxon>Photobacterium</taxon>
    </lineage>
</organism>
<dbReference type="AlphaFoldDB" id="L8JBM9"/>
<comment type="caution">
    <text evidence="2">The sequence shown here is derived from an EMBL/GenBank/DDBJ whole genome shotgun (WGS) entry which is preliminary data.</text>
</comment>
<dbReference type="InterPro" id="IPR011990">
    <property type="entry name" value="TPR-like_helical_dom_sf"/>
</dbReference>
<protein>
    <submittedName>
        <fullName evidence="2">Uncharacterized protein</fullName>
    </submittedName>
</protein>
<dbReference type="Gene3D" id="1.25.40.10">
    <property type="entry name" value="Tetratricopeptide repeat domain"/>
    <property type="match status" value="2"/>
</dbReference>
<gene>
    <name evidence="2" type="ORF">C942_00278</name>
</gene>
<accession>L8JBM9</accession>
<feature type="signal peptide" evidence="1">
    <location>
        <begin position="1"/>
        <end position="21"/>
    </location>
</feature>
<dbReference type="Proteomes" id="UP000011134">
    <property type="component" value="Unassembled WGS sequence"/>
</dbReference>